<dbReference type="PANTHER" id="PTHR44591:SF3">
    <property type="entry name" value="RESPONSE REGULATORY DOMAIN-CONTAINING PROTEIN"/>
    <property type="match status" value="1"/>
</dbReference>
<dbReference type="OrthoDB" id="9801602at2"/>
<proteinExistence type="predicted"/>
<evidence type="ECO:0000256" key="1">
    <source>
        <dbReference type="ARBA" id="ARBA00022553"/>
    </source>
</evidence>
<dbReference type="EMBL" id="PHIG01000012">
    <property type="protein sequence ID" value="PJK30904.1"/>
    <property type="molecule type" value="Genomic_DNA"/>
</dbReference>
<dbReference type="InterPro" id="IPR050595">
    <property type="entry name" value="Bact_response_regulator"/>
</dbReference>
<dbReference type="RefSeq" id="WP_109792195.1">
    <property type="nucleotide sequence ID" value="NZ_PHIG01000012.1"/>
</dbReference>
<evidence type="ECO:0000313" key="4">
    <source>
        <dbReference type="EMBL" id="PJK30904.1"/>
    </source>
</evidence>
<dbReference type="Pfam" id="PF00072">
    <property type="entry name" value="Response_reg"/>
    <property type="match status" value="1"/>
</dbReference>
<evidence type="ECO:0000256" key="2">
    <source>
        <dbReference type="PROSITE-ProRule" id="PRU00169"/>
    </source>
</evidence>
<dbReference type="SUPFAM" id="SSF52172">
    <property type="entry name" value="CheY-like"/>
    <property type="match status" value="1"/>
</dbReference>
<dbReference type="Gene3D" id="3.40.50.2300">
    <property type="match status" value="1"/>
</dbReference>
<evidence type="ECO:0000313" key="5">
    <source>
        <dbReference type="Proteomes" id="UP000229498"/>
    </source>
</evidence>
<comment type="caution">
    <text evidence="4">The sequence shown here is derived from an EMBL/GenBank/DDBJ whole genome shotgun (WGS) entry which is preliminary data.</text>
</comment>
<reference evidence="4 5" key="1">
    <citation type="submission" date="2017-11" db="EMBL/GenBank/DDBJ databases">
        <title>Draft genome sequence of Rhizobiales bacterium SY3-13.</title>
        <authorList>
            <person name="Sun C."/>
        </authorList>
    </citation>
    <scope>NUCLEOTIDE SEQUENCE [LARGE SCALE GENOMIC DNA]</scope>
    <source>
        <strain evidence="4 5">SY3-13</strain>
    </source>
</reference>
<protein>
    <submittedName>
        <fullName evidence="4">Two-component system response regulator</fullName>
    </submittedName>
</protein>
<gene>
    <name evidence="4" type="ORF">CVT23_04345</name>
</gene>
<evidence type="ECO:0000259" key="3">
    <source>
        <dbReference type="PROSITE" id="PS50110"/>
    </source>
</evidence>
<dbReference type="SMART" id="SM00448">
    <property type="entry name" value="REC"/>
    <property type="match status" value="1"/>
</dbReference>
<dbReference type="InterPro" id="IPR011006">
    <property type="entry name" value="CheY-like_superfamily"/>
</dbReference>
<keyword evidence="1 2" id="KW-0597">Phosphoprotein</keyword>
<feature type="domain" description="Response regulatory" evidence="3">
    <location>
        <begin position="4"/>
        <end position="120"/>
    </location>
</feature>
<feature type="modified residue" description="4-aspartylphosphate" evidence="2">
    <location>
        <position position="53"/>
    </location>
</feature>
<dbReference type="GO" id="GO:0000160">
    <property type="term" value="P:phosphorelay signal transduction system"/>
    <property type="evidence" value="ECO:0007669"/>
    <property type="project" value="InterPro"/>
</dbReference>
<keyword evidence="5" id="KW-1185">Reference proteome</keyword>
<organism evidence="4 5">
    <name type="scientific">Minwuia thermotolerans</name>
    <dbReference type="NCBI Taxonomy" id="2056226"/>
    <lineage>
        <taxon>Bacteria</taxon>
        <taxon>Pseudomonadati</taxon>
        <taxon>Pseudomonadota</taxon>
        <taxon>Alphaproteobacteria</taxon>
        <taxon>Minwuiales</taxon>
        <taxon>Minwuiaceae</taxon>
        <taxon>Minwuia</taxon>
    </lineage>
</organism>
<dbReference type="Proteomes" id="UP000229498">
    <property type="component" value="Unassembled WGS sequence"/>
</dbReference>
<dbReference type="PROSITE" id="PS50110">
    <property type="entry name" value="RESPONSE_REGULATORY"/>
    <property type="match status" value="1"/>
</dbReference>
<sequence length="122" mass="13453">MNKRILVVEDNMLVQEVYASALQKLDCDIVTADDGHEAMELAEEERPDLIIMDIMLPGVSGLDLVQKMKADPKLADVPIIVVTTMATAGDQKMIREAGADAYLPKPIQVDEFIEAVRRTLEG</sequence>
<dbReference type="AlphaFoldDB" id="A0A2M9G5C3"/>
<name>A0A2M9G5C3_9PROT</name>
<accession>A0A2M9G5C3</accession>
<dbReference type="InterPro" id="IPR001789">
    <property type="entry name" value="Sig_transdc_resp-reg_receiver"/>
</dbReference>
<dbReference type="PANTHER" id="PTHR44591">
    <property type="entry name" value="STRESS RESPONSE REGULATOR PROTEIN 1"/>
    <property type="match status" value="1"/>
</dbReference>